<dbReference type="EMBL" id="CAJVPM010046506">
    <property type="protein sequence ID" value="CAG8718897.1"/>
    <property type="molecule type" value="Genomic_DNA"/>
</dbReference>
<feature type="non-terminal residue" evidence="1">
    <location>
        <position position="1"/>
    </location>
</feature>
<sequence>RIKRENQAAKELEEIFKQREEKRKETIKQQEPLRKDKNISKQDNEG</sequence>
<gene>
    <name evidence="1" type="ORF">SCALOS_LOCUS11182</name>
</gene>
<keyword evidence="2" id="KW-1185">Reference proteome</keyword>
<protein>
    <submittedName>
        <fullName evidence="1">7482_t:CDS:1</fullName>
    </submittedName>
</protein>
<feature type="non-terminal residue" evidence="1">
    <location>
        <position position="46"/>
    </location>
</feature>
<name>A0ACA9PSB9_9GLOM</name>
<dbReference type="Proteomes" id="UP000789860">
    <property type="component" value="Unassembled WGS sequence"/>
</dbReference>
<organism evidence="1 2">
    <name type="scientific">Scutellospora calospora</name>
    <dbReference type="NCBI Taxonomy" id="85575"/>
    <lineage>
        <taxon>Eukaryota</taxon>
        <taxon>Fungi</taxon>
        <taxon>Fungi incertae sedis</taxon>
        <taxon>Mucoromycota</taxon>
        <taxon>Glomeromycotina</taxon>
        <taxon>Glomeromycetes</taxon>
        <taxon>Diversisporales</taxon>
        <taxon>Gigasporaceae</taxon>
        <taxon>Scutellospora</taxon>
    </lineage>
</organism>
<proteinExistence type="predicted"/>
<evidence type="ECO:0000313" key="1">
    <source>
        <dbReference type="EMBL" id="CAG8718897.1"/>
    </source>
</evidence>
<comment type="caution">
    <text evidence="1">The sequence shown here is derived from an EMBL/GenBank/DDBJ whole genome shotgun (WGS) entry which is preliminary data.</text>
</comment>
<accession>A0ACA9PSB9</accession>
<reference evidence="1" key="1">
    <citation type="submission" date="2021-06" db="EMBL/GenBank/DDBJ databases">
        <authorList>
            <person name="Kallberg Y."/>
            <person name="Tangrot J."/>
            <person name="Rosling A."/>
        </authorList>
    </citation>
    <scope>NUCLEOTIDE SEQUENCE</scope>
    <source>
        <strain evidence="1">AU212A</strain>
    </source>
</reference>
<evidence type="ECO:0000313" key="2">
    <source>
        <dbReference type="Proteomes" id="UP000789860"/>
    </source>
</evidence>